<evidence type="ECO:0000313" key="6">
    <source>
        <dbReference type="Proteomes" id="UP000639396"/>
    </source>
</evidence>
<dbReference type="Gene3D" id="1.50.10.100">
    <property type="entry name" value="Chondroitin AC/alginate lyase"/>
    <property type="match status" value="1"/>
</dbReference>
<dbReference type="Gene3D" id="2.60.120.260">
    <property type="entry name" value="Galactose-binding domain-like"/>
    <property type="match status" value="3"/>
</dbReference>
<feature type="signal peptide" evidence="2">
    <location>
        <begin position="1"/>
        <end position="30"/>
    </location>
</feature>
<dbReference type="GO" id="GO:0016829">
    <property type="term" value="F:lyase activity"/>
    <property type="evidence" value="ECO:0007669"/>
    <property type="project" value="InterPro"/>
</dbReference>
<name>A0A927H094_9BACL</name>
<evidence type="ECO:0000313" key="5">
    <source>
        <dbReference type="EMBL" id="MBD2863073.1"/>
    </source>
</evidence>
<evidence type="ECO:0000259" key="4">
    <source>
        <dbReference type="Pfam" id="PF22888"/>
    </source>
</evidence>
<gene>
    <name evidence="5" type="ORF">IDH45_13855</name>
</gene>
<dbReference type="InterPro" id="IPR008929">
    <property type="entry name" value="Chondroitin_lyas"/>
</dbReference>
<dbReference type="GO" id="GO:0030313">
    <property type="term" value="C:cell envelope"/>
    <property type="evidence" value="ECO:0007669"/>
    <property type="project" value="UniProtKB-SubCell"/>
</dbReference>
<dbReference type="SUPFAM" id="SSF48230">
    <property type="entry name" value="Chondroitin AC/alginate lyase"/>
    <property type="match status" value="1"/>
</dbReference>
<dbReference type="PANTHER" id="PTHR38045:SF1">
    <property type="entry name" value="HEPARINASE II_III-LIKE PROTEIN"/>
    <property type="match status" value="1"/>
</dbReference>
<dbReference type="SUPFAM" id="SSF49785">
    <property type="entry name" value="Galactose-binding domain-like"/>
    <property type="match status" value="2"/>
</dbReference>
<keyword evidence="2" id="KW-0732">Signal</keyword>
<feature type="domain" description="FIMAH" evidence="4">
    <location>
        <begin position="1242"/>
        <end position="1319"/>
    </location>
</feature>
<accession>A0A927H094</accession>
<dbReference type="Pfam" id="PF07940">
    <property type="entry name" value="Hepar_II_III_C"/>
    <property type="match status" value="1"/>
</dbReference>
<protein>
    <submittedName>
        <fullName evidence="5">Heparinase II/III family protein</fullName>
    </submittedName>
</protein>
<evidence type="ECO:0000256" key="2">
    <source>
        <dbReference type="SAM" id="SignalP"/>
    </source>
</evidence>
<dbReference type="InterPro" id="IPR012480">
    <property type="entry name" value="Hepar_II_III_C"/>
</dbReference>
<dbReference type="Pfam" id="PF22888">
    <property type="entry name" value="FIMAH"/>
    <property type="match status" value="1"/>
</dbReference>
<dbReference type="EMBL" id="JACXJA010000016">
    <property type="protein sequence ID" value="MBD2863073.1"/>
    <property type="molecule type" value="Genomic_DNA"/>
</dbReference>
<sequence length="1324" mass="142238">MMTVRLRQKMIALAAIFSLLAALLPAAVWADSPAGTEAETETIANGGFEEVASGKPAGWIGFGSGAVYESVYQPVHGGNFSVKLTDNSPQGGNGIRSSSIPAVPGNLYKASVYGRNESGTSQLYLEFWNAANQRIDVKIATVPAGAQWNAVEIVAEAPAGAVGANVLLYQHQSNVGVAYFDDASLLEVPLVMPYNGGFEEVAGGKPVGWTSLSPSSVYSSDSTTVHSGVYSLKMEDPSTTSGPGLRSGSMPVIAGKLYEASVYSYNESGLSQLYLEFWNSSNVRILTKIITNSAIGTWEKLEIQNEAPAGAAYATLLMYQHVGNQGTAYFDDALFRVAPPEPVREFPLLNAGHPRLYFTPADLPSLQSRAQDTVHAPFGKTGKQLWDSIKSTADAYLTETSFSRTYYAGKVVTFPLPPVQPGPIENPPGFTSPYPYWTMMTRSIQERLETLSLAYAVSGNTAYADKAKSYVLSLAGWNSWTDPTYPCGGETCLDTSHLTFGVSMAFDILYDIFTEAERTQVMTALENKGLIPLYKDARNKLDHNIQSLRAAALGSGAAVLLGHSPNANAYLTRAMNYYQWYLDERMTSGQQEGLLYTSYAMDNMIKAFDHINRVTGVQELADHPFINDFLVRWIVYALAPGGGGLANFSDSGTANYFGLTMNVINAWLNNGQAGWYLQETGAAASGNDGFLYFRPNAVIASPDEWPASAVLDEIGWALLRSGWEADDMLFGMVGNNSNLGHNHFDQNSFQIATNRTWIAGDAGYQDYVAGPANDLTVRLGHSTIQVDGQGQTVRGRGSLTEGLLAPTYDYIKGSAAGAYGNPKLDRFDRHVVNLKPDTFVLLDELEADAPHVYDWVLFSGALNHFEVNGQEVQAGQTTQGNGLYVRSGGAELAAKFLADTTLPITVTQHPGAESYGYYTKVGSGAATADHRFLTVLKARPYQPQGLFDESNLLPLTDSSGREVKLVQASGSTVIFYRGAETGDYMTVTVNVPEDGTYALKSRFLKSPMYGIVQTYVDGQPAGGAFDGYAPDVTGPVTADQGNLQLTAGTHTIRYEVTGKNALSGNYFIGLDAVTLLPANSPELEQLEVSAAMVTGTNGVGASVDREDGSGVRDLVVFRTGNSGFTVGAVTGDAEQAVVSYNSNDDIVGFKMTRGTSLLSANSVLLSGSSAFSASFDTSSETLETEGIIDTAAAQNISIQAPADALIYVDGQLLGQGNYTVNEPAGTVELALRAGRHQVRIVSLSARIDAMIESWGLTPPASQIVSNTVRQMLHHWNRDNTEQAIARLERLQDHLNKPPLLAVLPQEIRSKIQQTVQEMIGLLGG</sequence>
<evidence type="ECO:0000256" key="1">
    <source>
        <dbReference type="ARBA" id="ARBA00004196"/>
    </source>
</evidence>
<dbReference type="InterPro" id="IPR008979">
    <property type="entry name" value="Galactose-bd-like_sf"/>
</dbReference>
<comment type="subcellular location">
    <subcellularLocation>
        <location evidence="1">Cell envelope</location>
    </subcellularLocation>
</comment>
<keyword evidence="6" id="KW-1185">Reference proteome</keyword>
<dbReference type="InterPro" id="IPR054470">
    <property type="entry name" value="FIMAH_dom"/>
</dbReference>
<feature type="domain" description="Heparinase II/III-like C-terminal" evidence="3">
    <location>
        <begin position="708"/>
        <end position="890"/>
    </location>
</feature>
<dbReference type="Proteomes" id="UP000639396">
    <property type="component" value="Unassembled WGS sequence"/>
</dbReference>
<proteinExistence type="predicted"/>
<dbReference type="PANTHER" id="PTHR38045">
    <property type="entry name" value="CHROMOSOME 1, WHOLE GENOME SHOTGUN SEQUENCE"/>
    <property type="match status" value="1"/>
</dbReference>
<organism evidence="5 6">
    <name type="scientific">Paenibacillus oceani</name>
    <dbReference type="NCBI Taxonomy" id="2772510"/>
    <lineage>
        <taxon>Bacteria</taxon>
        <taxon>Bacillati</taxon>
        <taxon>Bacillota</taxon>
        <taxon>Bacilli</taxon>
        <taxon>Bacillales</taxon>
        <taxon>Paenibacillaceae</taxon>
        <taxon>Paenibacillus</taxon>
    </lineage>
</organism>
<comment type="caution">
    <text evidence="5">The sequence shown here is derived from an EMBL/GenBank/DDBJ whole genome shotgun (WGS) entry which is preliminary data.</text>
</comment>
<reference evidence="5" key="1">
    <citation type="submission" date="2020-09" db="EMBL/GenBank/DDBJ databases">
        <title>A novel bacterium of genus Paenibacillus, isolated from South China Sea.</title>
        <authorList>
            <person name="Huang H."/>
            <person name="Mo K."/>
            <person name="Hu Y."/>
        </authorList>
    </citation>
    <scope>NUCLEOTIDE SEQUENCE</scope>
    <source>
        <strain evidence="5">IB182363</strain>
    </source>
</reference>
<dbReference type="Gene3D" id="2.70.98.70">
    <property type="match status" value="1"/>
</dbReference>
<feature type="chain" id="PRO_5037795215" evidence="2">
    <location>
        <begin position="31"/>
        <end position="1324"/>
    </location>
</feature>
<evidence type="ECO:0000259" key="3">
    <source>
        <dbReference type="Pfam" id="PF07940"/>
    </source>
</evidence>